<evidence type="ECO:0000256" key="1">
    <source>
        <dbReference type="ARBA" id="ARBA00018672"/>
    </source>
</evidence>
<keyword evidence="2 5" id="KW-0597">Phosphoprotein</keyword>
<evidence type="ECO:0000313" key="7">
    <source>
        <dbReference type="EMBL" id="RGX21966.1"/>
    </source>
</evidence>
<dbReference type="EMBL" id="QSBM01000029">
    <property type="protein sequence ID" value="RGX21966.1"/>
    <property type="molecule type" value="Genomic_DNA"/>
</dbReference>
<dbReference type="SUPFAM" id="SSF52172">
    <property type="entry name" value="CheY-like"/>
    <property type="match status" value="1"/>
</dbReference>
<evidence type="ECO:0000256" key="3">
    <source>
        <dbReference type="ARBA" id="ARBA00023012"/>
    </source>
</evidence>
<dbReference type="SMART" id="SM00448">
    <property type="entry name" value="REC"/>
    <property type="match status" value="1"/>
</dbReference>
<evidence type="ECO:0000256" key="5">
    <source>
        <dbReference type="PROSITE-ProRule" id="PRU00169"/>
    </source>
</evidence>
<reference evidence="7 8" key="1">
    <citation type="submission" date="2018-08" db="EMBL/GenBank/DDBJ databases">
        <title>A genome reference for cultivated species of the human gut microbiota.</title>
        <authorList>
            <person name="Zou Y."/>
            <person name="Xue W."/>
            <person name="Luo G."/>
        </authorList>
    </citation>
    <scope>NUCLEOTIDE SEQUENCE [LARGE SCALE GENOMIC DNA]</scope>
    <source>
        <strain evidence="7 8">AF04-15</strain>
    </source>
</reference>
<evidence type="ECO:0000256" key="2">
    <source>
        <dbReference type="ARBA" id="ARBA00022553"/>
    </source>
</evidence>
<comment type="function">
    <text evidence="4">May play the central regulatory role in sporulation. It may be an element of the effector pathway responsible for the activation of sporulation genes in response to nutritional stress. Spo0A may act in concert with spo0H (a sigma factor) to control the expression of some genes that are critical to the sporulation process.</text>
</comment>
<proteinExistence type="predicted"/>
<evidence type="ECO:0000313" key="8">
    <source>
        <dbReference type="Proteomes" id="UP000283880"/>
    </source>
</evidence>
<keyword evidence="7" id="KW-0238">DNA-binding</keyword>
<dbReference type="GO" id="GO:0000160">
    <property type="term" value="P:phosphorelay signal transduction system"/>
    <property type="evidence" value="ECO:0007669"/>
    <property type="project" value="UniProtKB-KW"/>
</dbReference>
<dbReference type="InterPro" id="IPR011006">
    <property type="entry name" value="CheY-like_superfamily"/>
</dbReference>
<evidence type="ECO:0000256" key="4">
    <source>
        <dbReference type="ARBA" id="ARBA00024867"/>
    </source>
</evidence>
<sequence length="244" mass="28062">MYQIVICDDCQDELDTLKEFVKNFFTERGLAHNVVEYTSPAVLLRDLKNGVFFDLFFLDIMMPGIDGISIGRQIRRLDAESPIIYLTNSPDYALQSYEVRAMNYILKPYREEKLIPILQNAIRSVNRNRSSQISIRVPDGTVNLLLTDLICIHYNARRLEYICSDGSVILGVTLRGSFEDETAPLTEHFPVLLKCSASVIVNMRYIRKLTAGRVTMRDGREYSIPRRMNAQVNRRYMDYLMGGA</sequence>
<comment type="caution">
    <text evidence="7">The sequence shown here is derived from an EMBL/GenBank/DDBJ whole genome shotgun (WGS) entry which is preliminary data.</text>
</comment>
<dbReference type="RefSeq" id="WP_007715925.1">
    <property type="nucleotide sequence ID" value="NZ_BAABXR010000002.1"/>
</dbReference>
<evidence type="ECO:0000259" key="6">
    <source>
        <dbReference type="PROSITE" id="PS50110"/>
    </source>
</evidence>
<dbReference type="InterPro" id="IPR001789">
    <property type="entry name" value="Sig_transdc_resp-reg_receiver"/>
</dbReference>
<organism evidence="7 8">
    <name type="scientific">Enterocloster asparagiformis</name>
    <dbReference type="NCBI Taxonomy" id="333367"/>
    <lineage>
        <taxon>Bacteria</taxon>
        <taxon>Bacillati</taxon>
        <taxon>Bacillota</taxon>
        <taxon>Clostridia</taxon>
        <taxon>Lachnospirales</taxon>
        <taxon>Lachnospiraceae</taxon>
        <taxon>Enterocloster</taxon>
    </lineage>
</organism>
<dbReference type="PANTHER" id="PTHR44591:SF14">
    <property type="entry name" value="PROTEIN PILG"/>
    <property type="match status" value="1"/>
</dbReference>
<dbReference type="PROSITE" id="PS50110">
    <property type="entry name" value="RESPONSE_REGULATORY"/>
    <property type="match status" value="1"/>
</dbReference>
<accession>A0A413F7K5</accession>
<dbReference type="InterPro" id="IPR050595">
    <property type="entry name" value="Bact_response_regulator"/>
</dbReference>
<protein>
    <recommendedName>
        <fullName evidence="1">Stage 0 sporulation protein A homolog</fullName>
    </recommendedName>
</protein>
<dbReference type="PANTHER" id="PTHR44591">
    <property type="entry name" value="STRESS RESPONSE REGULATOR PROTEIN 1"/>
    <property type="match status" value="1"/>
</dbReference>
<dbReference type="Pfam" id="PF00072">
    <property type="entry name" value="Response_reg"/>
    <property type="match status" value="1"/>
</dbReference>
<dbReference type="Gene3D" id="2.40.50.1020">
    <property type="entry name" value="LytTr DNA-binding domain"/>
    <property type="match status" value="1"/>
</dbReference>
<keyword evidence="3" id="KW-0902">Two-component regulatory system</keyword>
<feature type="modified residue" description="4-aspartylphosphate" evidence="5">
    <location>
        <position position="59"/>
    </location>
</feature>
<dbReference type="OrthoDB" id="9802383at2"/>
<dbReference type="Proteomes" id="UP000283880">
    <property type="component" value="Unassembled WGS sequence"/>
</dbReference>
<gene>
    <name evidence="7" type="ORF">DWV29_26080</name>
</gene>
<dbReference type="AlphaFoldDB" id="A0A413F7K5"/>
<feature type="domain" description="Response regulatory" evidence="6">
    <location>
        <begin position="3"/>
        <end position="122"/>
    </location>
</feature>
<dbReference type="Gene3D" id="3.40.50.2300">
    <property type="match status" value="1"/>
</dbReference>
<dbReference type="GO" id="GO:0003677">
    <property type="term" value="F:DNA binding"/>
    <property type="evidence" value="ECO:0007669"/>
    <property type="project" value="UniProtKB-KW"/>
</dbReference>
<name>A0A413F7K5_9FIRM</name>